<reference evidence="2" key="1">
    <citation type="journal article" date="2017" name="Acta Aliment.">
        <title>Plant polysaccharide degrading enzyme system of Thermpbifida cellulosilytica TB100 revealed by de novo genome project data.</title>
        <authorList>
            <person name="Toth A."/>
            <person name="Baka E."/>
            <person name="Luzics S."/>
            <person name="Bata-Vidacs I."/>
            <person name="Nagy I."/>
            <person name="Balint B."/>
            <person name="Herceg R."/>
            <person name="Olasz F."/>
            <person name="Wilk T."/>
            <person name="Nagy T."/>
            <person name="Kriszt B."/>
            <person name="Nagy I."/>
            <person name="Kukolya J."/>
        </authorList>
    </citation>
    <scope>NUCLEOTIDE SEQUENCE [LARGE SCALE GENOMIC DNA]</scope>
    <source>
        <strain evidence="2">TB100</strain>
    </source>
</reference>
<dbReference type="RefSeq" id="WP_068757463.1">
    <property type="nucleotide sequence ID" value="NZ_KQ950183.1"/>
</dbReference>
<dbReference type="InterPro" id="IPR001387">
    <property type="entry name" value="Cro/C1-type_HTH"/>
</dbReference>
<proteinExistence type="predicted"/>
<dbReference type="AlphaFoldDB" id="A0A147KJI3"/>
<name>A0A147KJI3_THECS</name>
<evidence type="ECO:0000313" key="1">
    <source>
        <dbReference type="EMBL" id="KUP97475.1"/>
    </source>
</evidence>
<dbReference type="Gene3D" id="1.10.260.40">
    <property type="entry name" value="lambda repressor-like DNA-binding domains"/>
    <property type="match status" value="1"/>
</dbReference>
<dbReference type="EMBL" id="LGEM01000024">
    <property type="protein sequence ID" value="KUP97475.1"/>
    <property type="molecule type" value="Genomic_DNA"/>
</dbReference>
<dbReference type="PATRIC" id="fig|665004.4.peg.3141"/>
<gene>
    <name evidence="1" type="ORF">AC529_06430</name>
</gene>
<evidence type="ECO:0008006" key="3">
    <source>
        <dbReference type="Google" id="ProtNLM"/>
    </source>
</evidence>
<comment type="caution">
    <text evidence="1">The sequence shown here is derived from an EMBL/GenBank/DDBJ whole genome shotgun (WGS) entry which is preliminary data.</text>
</comment>
<dbReference type="CDD" id="cd00093">
    <property type="entry name" value="HTH_XRE"/>
    <property type="match status" value="1"/>
</dbReference>
<dbReference type="OrthoDB" id="3213425at2"/>
<dbReference type="InterPro" id="IPR010982">
    <property type="entry name" value="Lambda_DNA-bd_dom_sf"/>
</dbReference>
<sequence>MSDYIPPAALPEDFLQRADVQEALARRDFGQLFHLARKWAGISYSKIAASCGIKPERVGRLARGTGSITTYDKIVQICDGMRIPGHFLGLLPRPWENQQDPAGSTRP</sequence>
<dbReference type="SUPFAM" id="SSF47413">
    <property type="entry name" value="lambda repressor-like DNA-binding domains"/>
    <property type="match status" value="1"/>
</dbReference>
<keyword evidence="2" id="KW-1185">Reference proteome</keyword>
<dbReference type="GO" id="GO:0003677">
    <property type="term" value="F:DNA binding"/>
    <property type="evidence" value="ECO:0007669"/>
    <property type="project" value="InterPro"/>
</dbReference>
<evidence type="ECO:0000313" key="2">
    <source>
        <dbReference type="Proteomes" id="UP000074382"/>
    </source>
</evidence>
<organism evidence="1 2">
    <name type="scientific">Thermobifida cellulosilytica TB100</name>
    <dbReference type="NCBI Taxonomy" id="665004"/>
    <lineage>
        <taxon>Bacteria</taxon>
        <taxon>Bacillati</taxon>
        <taxon>Actinomycetota</taxon>
        <taxon>Actinomycetes</taxon>
        <taxon>Streptosporangiales</taxon>
        <taxon>Nocardiopsidaceae</taxon>
        <taxon>Thermobifida</taxon>
    </lineage>
</organism>
<protein>
    <recommendedName>
        <fullName evidence="3">HTH cro/C1-type domain-containing protein</fullName>
    </recommendedName>
</protein>
<accession>A0A147KJI3</accession>
<dbReference type="Proteomes" id="UP000074382">
    <property type="component" value="Unassembled WGS sequence"/>
</dbReference>